<accession>A0A1R1YDD4</accession>
<proteinExistence type="predicted"/>
<evidence type="ECO:0000313" key="2">
    <source>
        <dbReference type="Proteomes" id="UP000187283"/>
    </source>
</evidence>
<protein>
    <submittedName>
        <fullName evidence="1">Uncharacterized protein</fullName>
    </submittedName>
</protein>
<organism evidence="1 2">
    <name type="scientific">Smittium culicis</name>
    <dbReference type="NCBI Taxonomy" id="133412"/>
    <lineage>
        <taxon>Eukaryota</taxon>
        <taxon>Fungi</taxon>
        <taxon>Fungi incertae sedis</taxon>
        <taxon>Zoopagomycota</taxon>
        <taxon>Kickxellomycotina</taxon>
        <taxon>Harpellomycetes</taxon>
        <taxon>Harpellales</taxon>
        <taxon>Legeriomycetaceae</taxon>
        <taxon>Smittium</taxon>
    </lineage>
</organism>
<reference evidence="1 2" key="1">
    <citation type="submission" date="2017-01" db="EMBL/GenBank/DDBJ databases">
        <authorList>
            <person name="Mah S.A."/>
            <person name="Swanson W.J."/>
            <person name="Moy G.W."/>
            <person name="Vacquier V.D."/>
        </authorList>
    </citation>
    <scope>NUCLEOTIDE SEQUENCE [LARGE SCALE GENOMIC DNA]</scope>
    <source>
        <strain evidence="1 2">GSMNP</strain>
    </source>
</reference>
<dbReference type="EMBL" id="LSSN01000257">
    <property type="protein sequence ID" value="OMJ24903.1"/>
    <property type="molecule type" value="Genomic_DNA"/>
</dbReference>
<gene>
    <name evidence="1" type="ORF">AYI70_g1260</name>
</gene>
<evidence type="ECO:0000313" key="1">
    <source>
        <dbReference type="EMBL" id="OMJ24903.1"/>
    </source>
</evidence>
<sequence length="90" mass="10343">MVTKTSNDIALGRETVYSSTEAPPISEREIQELDFINEPNHSKNRHFNLKSNISFTERILFKSIQSKNPKSNVEGISVLHFNHCILINWS</sequence>
<name>A0A1R1YDD4_9FUNG</name>
<comment type="caution">
    <text evidence="1">The sequence shown here is derived from an EMBL/GenBank/DDBJ whole genome shotgun (WGS) entry which is preliminary data.</text>
</comment>
<dbReference type="AlphaFoldDB" id="A0A1R1YDD4"/>
<keyword evidence="2" id="KW-1185">Reference proteome</keyword>
<dbReference type="Proteomes" id="UP000187283">
    <property type="component" value="Unassembled WGS sequence"/>
</dbReference>